<keyword evidence="3" id="KW-0268">Exocytosis</keyword>
<evidence type="ECO:0000256" key="2">
    <source>
        <dbReference type="ARBA" id="ARBA00022448"/>
    </source>
</evidence>
<dbReference type="GO" id="GO:0006887">
    <property type="term" value="P:exocytosis"/>
    <property type="evidence" value="ECO:0007669"/>
    <property type="project" value="UniProtKB-KW"/>
</dbReference>
<reference evidence="5 6" key="1">
    <citation type="journal article" date="2018" name="MBio">
        <title>Comparative Genomics Reveals the Core Gene Toolbox for the Fungus-Insect Symbiosis.</title>
        <authorList>
            <person name="Wang Y."/>
            <person name="Stata M."/>
            <person name="Wang W."/>
            <person name="Stajich J.E."/>
            <person name="White M.M."/>
            <person name="Moncalvo J.M."/>
        </authorList>
    </citation>
    <scope>NUCLEOTIDE SEQUENCE [LARGE SCALE GENOMIC DNA]</scope>
    <source>
        <strain evidence="5 6">SC-DP-2</strain>
    </source>
</reference>
<evidence type="ECO:0000256" key="4">
    <source>
        <dbReference type="SAM" id="Coils"/>
    </source>
</evidence>
<dbReference type="InterPro" id="IPR010326">
    <property type="entry name" value="EXOC3/Sec6"/>
</dbReference>
<evidence type="ECO:0000313" key="5">
    <source>
        <dbReference type="EMBL" id="PVV02652.1"/>
    </source>
</evidence>
<dbReference type="GO" id="GO:0000149">
    <property type="term" value="F:SNARE binding"/>
    <property type="evidence" value="ECO:0007669"/>
    <property type="project" value="TreeGrafter"/>
</dbReference>
<evidence type="ECO:0000256" key="3">
    <source>
        <dbReference type="ARBA" id="ARBA00022483"/>
    </source>
</evidence>
<name>A0A2T9ZDM6_9FUNG</name>
<dbReference type="GO" id="GO:0000145">
    <property type="term" value="C:exocyst"/>
    <property type="evidence" value="ECO:0007669"/>
    <property type="project" value="InterPro"/>
</dbReference>
<dbReference type="STRING" id="133381.A0A2T9ZDM6"/>
<evidence type="ECO:0000256" key="1">
    <source>
        <dbReference type="ARBA" id="ARBA00009447"/>
    </source>
</evidence>
<comment type="caution">
    <text evidence="5">The sequence shown here is derived from an EMBL/GenBank/DDBJ whole genome shotgun (WGS) entry which is preliminary data.</text>
</comment>
<proteinExistence type="inferred from homology"/>
<dbReference type="Pfam" id="PF06046">
    <property type="entry name" value="Sec6"/>
    <property type="match status" value="1"/>
</dbReference>
<dbReference type="InterPro" id="IPR042532">
    <property type="entry name" value="EXOC3/Sec6_C"/>
</dbReference>
<dbReference type="PANTHER" id="PTHR21292:SF1">
    <property type="entry name" value="EXOCYST COMPLEX COMPONENT 3"/>
    <property type="match status" value="1"/>
</dbReference>
<dbReference type="OrthoDB" id="190098at2759"/>
<keyword evidence="4" id="KW-0175">Coiled coil</keyword>
<keyword evidence="2" id="KW-0813">Transport</keyword>
<dbReference type="EMBL" id="MBFS01000369">
    <property type="protein sequence ID" value="PVV02652.1"/>
    <property type="molecule type" value="Genomic_DNA"/>
</dbReference>
<organism evidence="5 6">
    <name type="scientific">Smittium megazygosporum</name>
    <dbReference type="NCBI Taxonomy" id="133381"/>
    <lineage>
        <taxon>Eukaryota</taxon>
        <taxon>Fungi</taxon>
        <taxon>Fungi incertae sedis</taxon>
        <taxon>Zoopagomycota</taxon>
        <taxon>Kickxellomycotina</taxon>
        <taxon>Harpellomycetes</taxon>
        <taxon>Harpellales</taxon>
        <taxon>Legeriomycetaceae</taxon>
        <taxon>Smittium</taxon>
    </lineage>
</organism>
<dbReference type="PANTHER" id="PTHR21292">
    <property type="entry name" value="EXOCYST COMPLEX COMPONENT SEC6-RELATED"/>
    <property type="match status" value="1"/>
</dbReference>
<dbReference type="GO" id="GO:0051601">
    <property type="term" value="P:exocyst localization"/>
    <property type="evidence" value="ECO:0007669"/>
    <property type="project" value="TreeGrafter"/>
</dbReference>
<dbReference type="Gene3D" id="1.10.357.70">
    <property type="entry name" value="Exocyst complex component Sec6, C-terminal domain"/>
    <property type="match status" value="1"/>
</dbReference>
<dbReference type="AlphaFoldDB" id="A0A2T9ZDM6"/>
<sequence>MSLSDLPVDNIEIRRYSIHRLAKLLRHPDDLQFKLDSIKSKLAQEKLLTDAQLNVDVQRQFDDVQEGLDLLASTKDQIEVSKVEMNEIDTLCKEAQGFLTNYDRIKKLEASLQNALDNFDKYEYNILVMHYNINELEKFQKQATQLTENCDDDVKQTLTDLFVDFVNVRDAFEKFLFKLFSKTYDLAAEQRYNMIIHLVKIVEAEERNDATILKEEASRKFLDSLSQSNNTQTSYSSSSSKKKIKLKKYKDVFFDTQKAIVKNRMAEFFNQVVQDEDQIDKTTDLVIDDMQFVSENIVPCVPRSYKLFDFYLEQYHLCVVEKVNSVVSQELDGRSILNVLRLTREYPVLLKRDLGVTKDKIVPSLLEGREDSLVAEYLGLVRSKITEWINNLMKTETKDFLERIEPPPTGESNHYILQGSIIMFEIVNQQIDLAMESNRGKLVCDVMSECNKLFSVVNNEWKSILDSQIIMQIERPNEIPEGLVEYMLALANDQLRCVEFAEGIQTRLIEQLNRIFQDKLSTEIGSAMEGFMDVAQKAVSGLSDIVLNDLRPVTTVLYTADWYREEMIEIVMETFEDYTSDFKTHMHEFLFIRLMQDILERFVAQCIEAIKFKNTRFITKTCTKKMKHAANRINAFFKDHLDQIIVSDAVNTYRAVISLIESSPNMIYLEFFSVKKTYHDIPFELVKDIISKREDITKSEAKNILESLAEKSGADQPAIGKRQTLFSKLSNY</sequence>
<keyword evidence="6" id="KW-1185">Reference proteome</keyword>
<feature type="coiled-coil region" evidence="4">
    <location>
        <begin position="105"/>
        <end position="156"/>
    </location>
</feature>
<protein>
    <submittedName>
        <fullName evidence="5">Uncharacterized protein</fullName>
    </submittedName>
</protein>
<gene>
    <name evidence="5" type="ORF">BB560_002891</name>
</gene>
<evidence type="ECO:0000313" key="6">
    <source>
        <dbReference type="Proteomes" id="UP000245609"/>
    </source>
</evidence>
<accession>A0A2T9ZDM6</accession>
<dbReference type="Proteomes" id="UP000245609">
    <property type="component" value="Unassembled WGS sequence"/>
</dbReference>
<comment type="similarity">
    <text evidence="1">Belongs to the SEC6 family.</text>
</comment>
<dbReference type="Gene3D" id="1.10.357.50">
    <property type="match status" value="1"/>
</dbReference>